<gene>
    <name evidence="1" type="ORF">DPMN_094738</name>
</gene>
<reference evidence="1" key="1">
    <citation type="journal article" date="2019" name="bioRxiv">
        <title>The Genome of the Zebra Mussel, Dreissena polymorpha: A Resource for Invasive Species Research.</title>
        <authorList>
            <person name="McCartney M.A."/>
            <person name="Auch B."/>
            <person name="Kono T."/>
            <person name="Mallez S."/>
            <person name="Zhang Y."/>
            <person name="Obille A."/>
            <person name="Becker A."/>
            <person name="Abrahante J.E."/>
            <person name="Garbe J."/>
            <person name="Badalamenti J.P."/>
            <person name="Herman A."/>
            <person name="Mangelson H."/>
            <person name="Liachko I."/>
            <person name="Sullivan S."/>
            <person name="Sone E.D."/>
            <person name="Koren S."/>
            <person name="Silverstein K.A.T."/>
            <person name="Beckman K.B."/>
            <person name="Gohl D.M."/>
        </authorList>
    </citation>
    <scope>NUCLEOTIDE SEQUENCE</scope>
    <source>
        <strain evidence="1">Duluth1</strain>
        <tissue evidence="1">Whole animal</tissue>
    </source>
</reference>
<organism evidence="1 2">
    <name type="scientific">Dreissena polymorpha</name>
    <name type="common">Zebra mussel</name>
    <name type="synonym">Mytilus polymorpha</name>
    <dbReference type="NCBI Taxonomy" id="45954"/>
    <lineage>
        <taxon>Eukaryota</taxon>
        <taxon>Metazoa</taxon>
        <taxon>Spiralia</taxon>
        <taxon>Lophotrochozoa</taxon>
        <taxon>Mollusca</taxon>
        <taxon>Bivalvia</taxon>
        <taxon>Autobranchia</taxon>
        <taxon>Heteroconchia</taxon>
        <taxon>Euheterodonta</taxon>
        <taxon>Imparidentia</taxon>
        <taxon>Neoheterodontei</taxon>
        <taxon>Myida</taxon>
        <taxon>Dreissenoidea</taxon>
        <taxon>Dreissenidae</taxon>
        <taxon>Dreissena</taxon>
    </lineage>
</organism>
<evidence type="ECO:0000313" key="1">
    <source>
        <dbReference type="EMBL" id="KAH3852237.1"/>
    </source>
</evidence>
<dbReference type="EMBL" id="JAIWYP010000003">
    <property type="protein sequence ID" value="KAH3852237.1"/>
    <property type="molecule type" value="Genomic_DNA"/>
</dbReference>
<reference evidence="1" key="2">
    <citation type="submission" date="2020-11" db="EMBL/GenBank/DDBJ databases">
        <authorList>
            <person name="McCartney M.A."/>
            <person name="Auch B."/>
            <person name="Kono T."/>
            <person name="Mallez S."/>
            <person name="Becker A."/>
            <person name="Gohl D.M."/>
            <person name="Silverstein K.A.T."/>
            <person name="Koren S."/>
            <person name="Bechman K.B."/>
            <person name="Herman A."/>
            <person name="Abrahante J.E."/>
            <person name="Garbe J."/>
        </authorList>
    </citation>
    <scope>NUCLEOTIDE SEQUENCE</scope>
    <source>
        <strain evidence="1">Duluth1</strain>
        <tissue evidence="1">Whole animal</tissue>
    </source>
</reference>
<comment type="caution">
    <text evidence="1">The sequence shown here is derived from an EMBL/GenBank/DDBJ whole genome shotgun (WGS) entry which is preliminary data.</text>
</comment>
<accession>A0A9D4L7Y2</accession>
<sequence>MVCDGAKTVSAPAGDFQTVFGGARQSLRQTVFDVARHRDIQTVCDGVKTIITQTGDFQAVCDGARQSPIHFATCQDRLGNSVTVPDSLSLRRRLFGNLLQARTVFAPSTTV</sequence>
<dbReference type="AlphaFoldDB" id="A0A9D4L7Y2"/>
<name>A0A9D4L7Y2_DREPO</name>
<protein>
    <submittedName>
        <fullName evidence="1">Uncharacterized protein</fullName>
    </submittedName>
</protein>
<evidence type="ECO:0000313" key="2">
    <source>
        <dbReference type="Proteomes" id="UP000828390"/>
    </source>
</evidence>
<proteinExistence type="predicted"/>
<dbReference type="Proteomes" id="UP000828390">
    <property type="component" value="Unassembled WGS sequence"/>
</dbReference>
<keyword evidence="2" id="KW-1185">Reference proteome</keyword>